<dbReference type="EMBL" id="CAMXCT010002277">
    <property type="protein sequence ID" value="CAI3997004.1"/>
    <property type="molecule type" value="Genomic_DNA"/>
</dbReference>
<dbReference type="Proteomes" id="UP001152797">
    <property type="component" value="Unassembled WGS sequence"/>
</dbReference>
<evidence type="ECO:0000313" key="1">
    <source>
        <dbReference type="EMBL" id="CAI3997004.1"/>
    </source>
</evidence>
<comment type="caution">
    <text evidence="1">The sequence shown here is derived from an EMBL/GenBank/DDBJ whole genome shotgun (WGS) entry which is preliminary data.</text>
</comment>
<feature type="non-terminal residue" evidence="1">
    <location>
        <position position="1"/>
    </location>
</feature>
<dbReference type="EMBL" id="CAMXCT020002277">
    <property type="protein sequence ID" value="CAL1150379.1"/>
    <property type="molecule type" value="Genomic_DNA"/>
</dbReference>
<organism evidence="1">
    <name type="scientific">Cladocopium goreaui</name>
    <dbReference type="NCBI Taxonomy" id="2562237"/>
    <lineage>
        <taxon>Eukaryota</taxon>
        <taxon>Sar</taxon>
        <taxon>Alveolata</taxon>
        <taxon>Dinophyceae</taxon>
        <taxon>Suessiales</taxon>
        <taxon>Symbiodiniaceae</taxon>
        <taxon>Cladocopium</taxon>
    </lineage>
</organism>
<keyword evidence="3" id="KW-1185">Reference proteome</keyword>
<reference evidence="1" key="1">
    <citation type="submission" date="2022-10" db="EMBL/GenBank/DDBJ databases">
        <authorList>
            <person name="Chen Y."/>
            <person name="Dougan E. K."/>
            <person name="Chan C."/>
            <person name="Rhodes N."/>
            <person name="Thang M."/>
        </authorList>
    </citation>
    <scope>NUCLEOTIDE SEQUENCE</scope>
</reference>
<evidence type="ECO:0000313" key="3">
    <source>
        <dbReference type="Proteomes" id="UP001152797"/>
    </source>
</evidence>
<evidence type="ECO:0000313" key="2">
    <source>
        <dbReference type="EMBL" id="CAL4784316.1"/>
    </source>
</evidence>
<protein>
    <submittedName>
        <fullName evidence="1">Uncharacterized protein</fullName>
    </submittedName>
</protein>
<accession>A0A9P1CRK3</accession>
<sequence length="148" mass="16308">SGPSRYPYIYYIICSTRFPPSVAAASAATAAAAATTLLLPPREGRDRQGVRNPSRYLNNRVEKLTVPLGVEQGIAMELAVSLGVVLNNDALDELASIPRKESHAIIRELAKGSHGSDPMSYVMEEVYKCREYFKSLTNDENDDFEVQD</sequence>
<name>A0A9P1CRK3_9DINO</name>
<proteinExistence type="predicted"/>
<gene>
    <name evidence="1" type="ORF">C1SCF055_LOCUS23431</name>
</gene>
<reference evidence="2 3" key="2">
    <citation type="submission" date="2024-05" db="EMBL/GenBank/DDBJ databases">
        <authorList>
            <person name="Chen Y."/>
            <person name="Shah S."/>
            <person name="Dougan E. K."/>
            <person name="Thang M."/>
            <person name="Chan C."/>
        </authorList>
    </citation>
    <scope>NUCLEOTIDE SEQUENCE [LARGE SCALE GENOMIC DNA]</scope>
</reference>
<dbReference type="EMBL" id="CAMXCT030002277">
    <property type="protein sequence ID" value="CAL4784316.1"/>
    <property type="molecule type" value="Genomic_DNA"/>
</dbReference>
<dbReference type="AlphaFoldDB" id="A0A9P1CRK3"/>